<comment type="caution">
    <text evidence="1">The sequence shown here is derived from an EMBL/GenBank/DDBJ whole genome shotgun (WGS) entry which is preliminary data.</text>
</comment>
<organism evidence="1 2">
    <name type="scientific">Humitalea rosea</name>
    <dbReference type="NCBI Taxonomy" id="990373"/>
    <lineage>
        <taxon>Bacteria</taxon>
        <taxon>Pseudomonadati</taxon>
        <taxon>Pseudomonadota</taxon>
        <taxon>Alphaproteobacteria</taxon>
        <taxon>Acetobacterales</taxon>
        <taxon>Roseomonadaceae</taxon>
        <taxon>Humitalea</taxon>
    </lineage>
</organism>
<name>A0A2W7I4Q7_9PROT</name>
<accession>A0A2W7I4Q7</accession>
<dbReference type="Gene3D" id="2.30.40.10">
    <property type="entry name" value="Urease, subunit C, domain 1"/>
    <property type="match status" value="1"/>
</dbReference>
<dbReference type="Proteomes" id="UP000249688">
    <property type="component" value="Unassembled WGS sequence"/>
</dbReference>
<dbReference type="CDD" id="cd01292">
    <property type="entry name" value="metallo-dependent_hydrolases"/>
    <property type="match status" value="1"/>
</dbReference>
<reference evidence="1 2" key="1">
    <citation type="submission" date="2018-06" db="EMBL/GenBank/DDBJ databases">
        <title>Genomic Encyclopedia of Archaeal and Bacterial Type Strains, Phase II (KMG-II): from individual species to whole genera.</title>
        <authorList>
            <person name="Goeker M."/>
        </authorList>
    </citation>
    <scope>NUCLEOTIDE SEQUENCE [LARGE SCALE GENOMIC DNA]</scope>
    <source>
        <strain evidence="1 2">DSM 24525</strain>
    </source>
</reference>
<gene>
    <name evidence="1" type="ORF">C8P66_12472</name>
</gene>
<evidence type="ECO:0000313" key="1">
    <source>
        <dbReference type="EMBL" id="PZW40432.1"/>
    </source>
</evidence>
<dbReference type="PANTHER" id="PTHR43135:SF3">
    <property type="entry name" value="ALPHA-D-RIBOSE 1-METHYLPHOSPHONATE 5-TRIPHOSPHATE DIPHOSPHATASE"/>
    <property type="match status" value="1"/>
</dbReference>
<dbReference type="InterPro" id="IPR051781">
    <property type="entry name" value="Metallo-dep_Hydrolase"/>
</dbReference>
<dbReference type="OrthoDB" id="9765769at2"/>
<dbReference type="SUPFAM" id="SSF51338">
    <property type="entry name" value="Composite domain of metallo-dependent hydrolases"/>
    <property type="match status" value="1"/>
</dbReference>
<dbReference type="RefSeq" id="WP_111399786.1">
    <property type="nucleotide sequence ID" value="NZ_QKYU01000024.1"/>
</dbReference>
<dbReference type="AlphaFoldDB" id="A0A2W7I4Q7"/>
<evidence type="ECO:0000313" key="2">
    <source>
        <dbReference type="Proteomes" id="UP000249688"/>
    </source>
</evidence>
<proteinExistence type="predicted"/>
<sequence>MARILVRNIGLLLSGDIAEPVLAADALLIEKGVILSIGRLSDLNQQDLTQVIDAGGCAVGPGLIDNHVHPVFGDWTPRQNQTGWIEAFVQGGCTTMFSAGEVHLPGRPKDPVGVKALAITAQRCFDAFRPLGARVFAGAPVAERSMVEADYAEMAACGVGLLGEIGLGTVRELEEARTHAAWARKYGLNSMIHCGGPSIAGSNLVGADVVIAADCDTVAHINGGPTSLGTRELTRVIEGTTRAIEIVHNGNPRTALHALNVLTEMGRLDRLVIGTDSPAGSGVQPLGVMRTISFLVSVGGLEPSIAIACASGNTARFRAFSGGRIAAGLPADLLFMDQPQGSEATDVLEALSLGDLPGIGMVMIDGVARTGRSRNTPPAARVPVAA</sequence>
<protein>
    <submittedName>
        <fullName evidence="1">Enamidase</fullName>
    </submittedName>
</protein>
<dbReference type="InterPro" id="IPR011059">
    <property type="entry name" value="Metal-dep_hydrolase_composite"/>
</dbReference>
<dbReference type="GO" id="GO:0016810">
    <property type="term" value="F:hydrolase activity, acting on carbon-nitrogen (but not peptide) bonds"/>
    <property type="evidence" value="ECO:0007669"/>
    <property type="project" value="InterPro"/>
</dbReference>
<dbReference type="Gene3D" id="3.20.20.140">
    <property type="entry name" value="Metal-dependent hydrolases"/>
    <property type="match status" value="1"/>
</dbReference>
<keyword evidence="2" id="KW-1185">Reference proteome</keyword>
<dbReference type="InterPro" id="IPR032466">
    <property type="entry name" value="Metal_Hydrolase"/>
</dbReference>
<dbReference type="SUPFAM" id="SSF51556">
    <property type="entry name" value="Metallo-dependent hydrolases"/>
    <property type="match status" value="1"/>
</dbReference>
<dbReference type="EMBL" id="QKYU01000024">
    <property type="protein sequence ID" value="PZW40432.1"/>
    <property type="molecule type" value="Genomic_DNA"/>
</dbReference>
<dbReference type="PANTHER" id="PTHR43135">
    <property type="entry name" value="ALPHA-D-RIBOSE 1-METHYLPHOSPHONATE 5-TRIPHOSPHATE DIPHOSPHATASE"/>
    <property type="match status" value="1"/>
</dbReference>